<name>A0A383F1H4_9ZZZZ</name>
<protein>
    <submittedName>
        <fullName evidence="1">Uncharacterized protein</fullName>
    </submittedName>
</protein>
<proteinExistence type="predicted"/>
<sequence length="24" mass="2670">VGLIAIITLVEFFSQTLSARKIIH</sequence>
<evidence type="ECO:0000313" key="1">
    <source>
        <dbReference type="EMBL" id="SVE62238.1"/>
    </source>
</evidence>
<gene>
    <name evidence="1" type="ORF">METZ01_LOCUS515092</name>
</gene>
<dbReference type="AlphaFoldDB" id="A0A383F1H4"/>
<feature type="non-terminal residue" evidence="1">
    <location>
        <position position="1"/>
    </location>
</feature>
<dbReference type="EMBL" id="UINC01230210">
    <property type="protein sequence ID" value="SVE62238.1"/>
    <property type="molecule type" value="Genomic_DNA"/>
</dbReference>
<accession>A0A383F1H4</accession>
<organism evidence="1">
    <name type="scientific">marine metagenome</name>
    <dbReference type="NCBI Taxonomy" id="408172"/>
    <lineage>
        <taxon>unclassified sequences</taxon>
        <taxon>metagenomes</taxon>
        <taxon>ecological metagenomes</taxon>
    </lineage>
</organism>
<reference evidence="1" key="1">
    <citation type="submission" date="2018-05" db="EMBL/GenBank/DDBJ databases">
        <authorList>
            <person name="Lanie J.A."/>
            <person name="Ng W.-L."/>
            <person name="Kazmierczak K.M."/>
            <person name="Andrzejewski T.M."/>
            <person name="Davidsen T.M."/>
            <person name="Wayne K.J."/>
            <person name="Tettelin H."/>
            <person name="Glass J.I."/>
            <person name="Rusch D."/>
            <person name="Podicherti R."/>
            <person name="Tsui H.-C.T."/>
            <person name="Winkler M.E."/>
        </authorList>
    </citation>
    <scope>NUCLEOTIDE SEQUENCE</scope>
</reference>